<dbReference type="Proteomes" id="UP000639643">
    <property type="component" value="Unassembled WGS sequence"/>
</dbReference>
<dbReference type="AlphaFoldDB" id="A0A8H6J6Q3"/>
<gene>
    <name evidence="2" type="ORF">CMUS01_14136</name>
</gene>
<feature type="region of interest" description="Disordered" evidence="1">
    <location>
        <begin position="1"/>
        <end position="91"/>
    </location>
</feature>
<proteinExistence type="predicted"/>
<protein>
    <submittedName>
        <fullName evidence="2">Uncharacterized protein</fullName>
    </submittedName>
</protein>
<sequence length="91" mass="9603">MPSSNPKPKQPKKAKNPAPRPVKPSIRHNRSAFEYSDDELSQPMPTPGGSQSTQECIVVGGPPAPKRPRRGGRKATDGSAPPPSTAPAALR</sequence>
<dbReference type="EMBL" id="WIGM01000978">
    <property type="protein sequence ID" value="KAF6807382.1"/>
    <property type="molecule type" value="Genomic_DNA"/>
</dbReference>
<accession>A0A8H6J6Q3</accession>
<keyword evidence="3" id="KW-1185">Reference proteome</keyword>
<reference evidence="2" key="1">
    <citation type="journal article" date="2020" name="Phytopathology">
        <title>Genome Sequence Resources of Colletotrichum truncatum, C. plurivorum, C. musicola, and C. sojae: Four Species Pathogenic to Soybean (Glycine max).</title>
        <authorList>
            <person name="Rogerio F."/>
            <person name="Boufleur T.R."/>
            <person name="Ciampi-Guillardi M."/>
            <person name="Sukno S.A."/>
            <person name="Thon M.R."/>
            <person name="Massola Junior N.S."/>
            <person name="Baroncelli R."/>
        </authorList>
    </citation>
    <scope>NUCLEOTIDE SEQUENCE</scope>
    <source>
        <strain evidence="2">LFN0074</strain>
    </source>
</reference>
<evidence type="ECO:0000313" key="3">
    <source>
        <dbReference type="Proteomes" id="UP000639643"/>
    </source>
</evidence>
<name>A0A8H6J6Q3_9PEZI</name>
<evidence type="ECO:0000313" key="2">
    <source>
        <dbReference type="EMBL" id="KAF6807382.1"/>
    </source>
</evidence>
<evidence type="ECO:0000256" key="1">
    <source>
        <dbReference type="SAM" id="MobiDB-lite"/>
    </source>
</evidence>
<comment type="caution">
    <text evidence="2">The sequence shown here is derived from an EMBL/GenBank/DDBJ whole genome shotgun (WGS) entry which is preliminary data.</text>
</comment>
<organism evidence="2 3">
    <name type="scientific">Colletotrichum musicola</name>
    <dbReference type="NCBI Taxonomy" id="2175873"/>
    <lineage>
        <taxon>Eukaryota</taxon>
        <taxon>Fungi</taxon>
        <taxon>Dikarya</taxon>
        <taxon>Ascomycota</taxon>
        <taxon>Pezizomycotina</taxon>
        <taxon>Sordariomycetes</taxon>
        <taxon>Hypocreomycetidae</taxon>
        <taxon>Glomerellales</taxon>
        <taxon>Glomerellaceae</taxon>
        <taxon>Colletotrichum</taxon>
        <taxon>Colletotrichum orchidearum species complex</taxon>
    </lineage>
</organism>